<name>A0A9N9C0Z2_9GLOM</name>
<evidence type="ECO:0000256" key="11">
    <source>
        <dbReference type="ARBA" id="ARBA00022989"/>
    </source>
</evidence>
<dbReference type="FunFam" id="3.40.1110.10:FF:000087">
    <property type="entry name" value="Phospholipid-transporting ATPase"/>
    <property type="match status" value="1"/>
</dbReference>
<feature type="binding site" evidence="16">
    <location>
        <position position="452"/>
    </location>
    <ligand>
        <name>ATP</name>
        <dbReference type="ChEBI" id="CHEBI:30616"/>
    </ligand>
</feature>
<feature type="domain" description="P-type ATPase C-terminal" evidence="22">
    <location>
        <begin position="1027"/>
        <end position="1209"/>
    </location>
</feature>
<reference evidence="23" key="1">
    <citation type="submission" date="2021-06" db="EMBL/GenBank/DDBJ databases">
        <authorList>
            <person name="Kallberg Y."/>
            <person name="Tangrot J."/>
            <person name="Rosling A."/>
        </authorList>
    </citation>
    <scope>NUCLEOTIDE SEQUENCE</scope>
    <source>
        <strain evidence="23">MA453B</strain>
    </source>
</reference>
<feature type="compositionally biased region" description="Low complexity" evidence="19">
    <location>
        <begin position="15"/>
        <end position="27"/>
    </location>
</feature>
<dbReference type="InterPro" id="IPR032631">
    <property type="entry name" value="P-type_ATPase_N"/>
</dbReference>
<feature type="binding site" evidence="16">
    <location>
        <position position="760"/>
    </location>
    <ligand>
        <name>ATP</name>
        <dbReference type="ChEBI" id="CHEBI:30616"/>
    </ligand>
</feature>
<dbReference type="GO" id="GO:0016887">
    <property type="term" value="F:ATP hydrolysis activity"/>
    <property type="evidence" value="ECO:0007669"/>
    <property type="project" value="InterPro"/>
</dbReference>
<dbReference type="Gene3D" id="3.40.1110.10">
    <property type="entry name" value="Calcium-transporting ATPase, cytoplasmic domain N"/>
    <property type="match status" value="1"/>
</dbReference>
<dbReference type="FunFam" id="3.40.50.1000:FF:000014">
    <property type="entry name" value="Phospholipid-transporting ATPase"/>
    <property type="match status" value="1"/>
</dbReference>
<dbReference type="OrthoDB" id="377733at2759"/>
<dbReference type="SUPFAM" id="SSF81660">
    <property type="entry name" value="Metal cation-transporting ATPase, ATP-binding domain N"/>
    <property type="match status" value="1"/>
</dbReference>
<evidence type="ECO:0000256" key="18">
    <source>
        <dbReference type="RuleBase" id="RU362033"/>
    </source>
</evidence>
<feature type="binding site" evidence="17">
    <location>
        <position position="450"/>
    </location>
    <ligand>
        <name>Mg(2+)</name>
        <dbReference type="ChEBI" id="CHEBI:18420"/>
    </ligand>
</feature>
<keyword evidence="3" id="KW-0813">Transport</keyword>
<dbReference type="GO" id="GO:0005524">
    <property type="term" value="F:ATP binding"/>
    <property type="evidence" value="ECO:0007669"/>
    <property type="project" value="UniProtKB-UniRule"/>
</dbReference>
<feature type="binding site" evidence="16">
    <location>
        <position position="1005"/>
    </location>
    <ligand>
        <name>ATP</name>
        <dbReference type="ChEBI" id="CHEBI:30616"/>
    </ligand>
</feature>
<dbReference type="InterPro" id="IPR036412">
    <property type="entry name" value="HAD-like_sf"/>
</dbReference>
<dbReference type="SUPFAM" id="SSF81653">
    <property type="entry name" value="Calcium ATPase, transduction domain A"/>
    <property type="match status" value="1"/>
</dbReference>
<feature type="region of interest" description="Disordered" evidence="19">
    <location>
        <begin position="593"/>
        <end position="641"/>
    </location>
</feature>
<evidence type="ECO:0000256" key="16">
    <source>
        <dbReference type="PIRSR" id="PIRSR606539-2"/>
    </source>
</evidence>
<dbReference type="SUPFAM" id="SSF81665">
    <property type="entry name" value="Calcium ATPase, transmembrane domain M"/>
    <property type="match status" value="1"/>
</dbReference>
<comment type="catalytic activity">
    <reaction evidence="13 18">
        <text>ATP + H2O + phospholipidSide 1 = ADP + phosphate + phospholipidSide 2.</text>
        <dbReference type="EC" id="7.6.2.1"/>
    </reaction>
</comment>
<feature type="binding site" evidence="16">
    <location>
        <position position="874"/>
    </location>
    <ligand>
        <name>ATP</name>
        <dbReference type="ChEBI" id="CHEBI:30616"/>
    </ligand>
</feature>
<evidence type="ECO:0000256" key="2">
    <source>
        <dbReference type="ARBA" id="ARBA00008109"/>
    </source>
</evidence>
<feature type="binding site" evidence="16">
    <location>
        <position position="981"/>
    </location>
    <ligand>
        <name>ATP</name>
        <dbReference type="ChEBI" id="CHEBI:30616"/>
    </ligand>
</feature>
<evidence type="ECO:0000313" key="24">
    <source>
        <dbReference type="Proteomes" id="UP000789405"/>
    </source>
</evidence>
<keyword evidence="10 18" id="KW-1278">Translocase</keyword>
<feature type="binding site" evidence="17">
    <location>
        <position position="452"/>
    </location>
    <ligand>
        <name>Mg(2+)</name>
        <dbReference type="ChEBI" id="CHEBI:18420"/>
    </ligand>
</feature>
<comment type="catalytic activity">
    <reaction evidence="14">
        <text>a 1,2-diacyl-sn-glycero-3-phosphoethanolamine(out) + ATP + H2O = a 1,2-diacyl-sn-glycero-3-phosphoethanolamine(in) + ADP + phosphate + H(+)</text>
        <dbReference type="Rhea" id="RHEA:66132"/>
        <dbReference type="ChEBI" id="CHEBI:15377"/>
        <dbReference type="ChEBI" id="CHEBI:15378"/>
        <dbReference type="ChEBI" id="CHEBI:30616"/>
        <dbReference type="ChEBI" id="CHEBI:43474"/>
        <dbReference type="ChEBI" id="CHEBI:64612"/>
        <dbReference type="ChEBI" id="CHEBI:456216"/>
    </reaction>
    <physiologicalReaction direction="left-to-right" evidence="14">
        <dbReference type="Rhea" id="RHEA:66133"/>
    </physiologicalReaction>
</comment>
<evidence type="ECO:0000256" key="12">
    <source>
        <dbReference type="ARBA" id="ARBA00023136"/>
    </source>
</evidence>
<evidence type="ECO:0000256" key="3">
    <source>
        <dbReference type="ARBA" id="ARBA00022448"/>
    </source>
</evidence>
<comment type="subcellular location">
    <subcellularLocation>
        <location evidence="1">Endomembrane system</location>
        <topology evidence="1">Multi-pass membrane protein</topology>
    </subcellularLocation>
    <subcellularLocation>
        <location evidence="18">Membrane</location>
        <topology evidence="18">Multi-pass membrane protein</topology>
    </subcellularLocation>
</comment>
<feature type="compositionally biased region" description="Basic and acidic residues" evidence="19">
    <location>
        <begin position="596"/>
        <end position="606"/>
    </location>
</feature>
<dbReference type="EMBL" id="CAJVPY010003220">
    <property type="protein sequence ID" value="CAG8585230.1"/>
    <property type="molecule type" value="Genomic_DNA"/>
</dbReference>
<sequence length="1303" mass="146444">MTSPTTNFTLPPTQEAVSERSASSSENASKERQVFANIPIPENKDQPKGKYVSNKIITSKYNIWTFIPKNLFEQFRRAANMYFLIMAVLGMIPAVSTNNPILTLLPISTVVFLTACKDAVEDLNRHEIDKNDDDIPPCEPSNEINGDPEFKKVMWKDVRVGDFLFLRNGDAVPADAVILSTSEQNGGCFIETKDLDGETNLKPRRCVPVDSIKNIKTPKECTQAMFWIDSERPNSNLFNYNAKLTVVSGSLDEMNSPQDQEIPRKSKSSIPIDINNLLLRAHVIRNTEWVIAITVFTGVDTKIILNSGETPSKRSRIEKEMNQEVILNFVILIVLALICAIGTGVSSAILADSKGDYIEERVASNQGQSIGIAAFLTFLSGLIIFQNIIPISLYISIEFVKGFQAFFIYNDLDMWDEDAEDIAIILNSDWLIIVWNLSDDLGQIEYIFSDKTGTLTRNIMEFRQCSIGGKVYGRNGWAGKTDANIGKELAQGGDNSNAEEVNVDINEIWNQYLYELKSIFDPKYSSTDPAFLTFVDPDIYRDLKAEKNIEGVNENDFNIDDNLDKQKRARLVREFFILLAVCHTVVVDKISTNESDSEKSISDRGKTSVNDENSDQASEHLRPTEEEKVSSNNSSSDLKKKVKHSIANIKSTFKGFESMASLVAPTSSKGKKPVAIDKTLVHDLVYKAESPDEAALVSAAKNIGFAFLGRTPESMTIDIFGEEHNFDILNVLEFNSSRKRMSIIVRRPEKLGGGIVLFCKGADNIVFDRLANGQEGLIEKTSTDIDNFSSDGLRTLTVAYRVLDESYYNSWAKKYQEASTSINERSSKVDACAEEIEKELILLGATAIEDKLQEGVPECIERLRGAGIKIWVLTGDKLETAINIGFAAQLLTKDMRLWIVKGSKKDAVQKQLNNVYASLVTGGIVPHDEMEPIHPDDTHAFIVDGSALTHLLDDEKARLKILELSDRFHSVICCRVSPLQKALVVELIRRGKRSTTLAIGDGANDVSMIQAANVGVGISGQEGVQAAMAADYNIAQFRYLEKLLLVHGHWDYMRIAEMILNFFYKNVIWVFPVLWFSANIFYDYSFVQLYNMFFTVAPVVVLGTTDQSVTASYCLKYPSIYNLGIKRMRYSKKLFAIYFLDGIWQSLVVYFTFYFIYSLSTNVTMPQGFDAGTTEFSTSVALSVIVIANLVVAFNTYHWNWIVWTIIISQQLISEGTFWFGMAFSILLAVLPRYVITFVKQWWYPDDLDIVRQIRESDKRAKKKAKKFSKEELKNQKIISPSIQVEMVQSDNDIINSAQQTNY</sequence>
<keyword evidence="4" id="KW-0597">Phosphoprotein</keyword>
<feature type="binding site" evidence="16">
    <location>
        <position position="1004"/>
    </location>
    <ligand>
        <name>ATP</name>
        <dbReference type="ChEBI" id="CHEBI:30616"/>
    </ligand>
</feature>
<feature type="compositionally biased region" description="Basic and acidic residues" evidence="19">
    <location>
        <begin position="617"/>
        <end position="629"/>
    </location>
</feature>
<accession>A0A9N9C0Z2</accession>
<dbReference type="GO" id="GO:0140326">
    <property type="term" value="F:ATPase-coupled intramembrane lipid transporter activity"/>
    <property type="evidence" value="ECO:0007669"/>
    <property type="project" value="UniProtKB-EC"/>
</dbReference>
<dbReference type="PANTHER" id="PTHR24092">
    <property type="entry name" value="PROBABLE PHOSPHOLIPID-TRANSPORTING ATPASE"/>
    <property type="match status" value="1"/>
</dbReference>
<dbReference type="Gene3D" id="3.40.50.1000">
    <property type="entry name" value="HAD superfamily/HAD-like"/>
    <property type="match status" value="1"/>
</dbReference>
<feature type="binding site" evidence="16">
    <location>
        <position position="875"/>
    </location>
    <ligand>
        <name>ATP</name>
        <dbReference type="ChEBI" id="CHEBI:30616"/>
    </ligand>
</feature>
<dbReference type="InterPro" id="IPR001757">
    <property type="entry name" value="P_typ_ATPase"/>
</dbReference>
<protein>
    <recommendedName>
        <fullName evidence="18">Phospholipid-transporting ATPase</fullName>
        <ecNumber evidence="18">7.6.2.1</ecNumber>
    </recommendedName>
</protein>
<gene>
    <name evidence="23" type="ORF">DERYTH_LOCUS6890</name>
</gene>
<keyword evidence="6 17" id="KW-0479">Metal-binding</keyword>
<comment type="caution">
    <text evidence="23">The sequence shown here is derived from an EMBL/GenBank/DDBJ whole genome shotgun (WGS) entry which is preliminary data.</text>
</comment>
<keyword evidence="24" id="KW-1185">Reference proteome</keyword>
<dbReference type="PANTHER" id="PTHR24092:SF180">
    <property type="entry name" value="PHOSPHOLIPID-TRANSPORTING ATPASE DNF1-RELATED"/>
    <property type="match status" value="1"/>
</dbReference>
<evidence type="ECO:0000259" key="20">
    <source>
        <dbReference type="Pfam" id="PF00122"/>
    </source>
</evidence>
<dbReference type="SUPFAM" id="SSF56784">
    <property type="entry name" value="HAD-like"/>
    <property type="match status" value="1"/>
</dbReference>
<dbReference type="InterPro" id="IPR023298">
    <property type="entry name" value="ATPase_P-typ_TM_dom_sf"/>
</dbReference>
<dbReference type="NCBIfam" id="TIGR01652">
    <property type="entry name" value="ATPase-Plipid"/>
    <property type="match status" value="2"/>
</dbReference>
<proteinExistence type="inferred from homology"/>
<dbReference type="GO" id="GO:0005886">
    <property type="term" value="C:plasma membrane"/>
    <property type="evidence" value="ECO:0007669"/>
    <property type="project" value="TreeGrafter"/>
</dbReference>
<feature type="transmembrane region" description="Helical" evidence="18">
    <location>
        <begin position="370"/>
        <end position="395"/>
    </location>
</feature>
<feature type="binding site" evidence="16">
    <location>
        <position position="876"/>
    </location>
    <ligand>
        <name>ATP</name>
        <dbReference type="ChEBI" id="CHEBI:30616"/>
    </ligand>
</feature>
<evidence type="ECO:0000259" key="21">
    <source>
        <dbReference type="Pfam" id="PF16209"/>
    </source>
</evidence>
<feature type="binding site" evidence="16">
    <location>
        <position position="734"/>
    </location>
    <ligand>
        <name>ATP</name>
        <dbReference type="ChEBI" id="CHEBI:30616"/>
    </ligand>
</feature>
<keyword evidence="12 18" id="KW-0472">Membrane</keyword>
<dbReference type="PRINTS" id="PR00119">
    <property type="entry name" value="CATATPASE"/>
</dbReference>
<dbReference type="FunFam" id="3.40.50.1000:FF:000001">
    <property type="entry name" value="Phospholipid-transporting ATPase IC"/>
    <property type="match status" value="1"/>
</dbReference>
<dbReference type="Gene3D" id="2.70.150.10">
    <property type="entry name" value="Calcium-transporting ATPase, cytoplasmic transduction domain A"/>
    <property type="match status" value="1"/>
</dbReference>
<evidence type="ECO:0000256" key="6">
    <source>
        <dbReference type="ARBA" id="ARBA00022723"/>
    </source>
</evidence>
<comment type="cofactor">
    <cofactor evidence="17">
        <name>Mg(2+)</name>
        <dbReference type="ChEBI" id="CHEBI:18420"/>
    </cofactor>
</comment>
<evidence type="ECO:0000256" key="5">
    <source>
        <dbReference type="ARBA" id="ARBA00022692"/>
    </source>
</evidence>
<dbReference type="Pfam" id="PF16212">
    <property type="entry name" value="PhoLip_ATPase_C"/>
    <property type="match status" value="1"/>
</dbReference>
<feature type="binding site" evidence="16">
    <location>
        <position position="794"/>
    </location>
    <ligand>
        <name>ATP</name>
        <dbReference type="ChEBI" id="CHEBI:30616"/>
    </ligand>
</feature>
<dbReference type="InterPro" id="IPR018303">
    <property type="entry name" value="ATPase_P-typ_P_site"/>
</dbReference>
<keyword evidence="11 18" id="KW-1133">Transmembrane helix</keyword>
<organism evidence="23 24">
    <name type="scientific">Dentiscutata erythropus</name>
    <dbReference type="NCBI Taxonomy" id="1348616"/>
    <lineage>
        <taxon>Eukaryota</taxon>
        <taxon>Fungi</taxon>
        <taxon>Fungi incertae sedis</taxon>
        <taxon>Mucoromycota</taxon>
        <taxon>Glomeromycotina</taxon>
        <taxon>Glomeromycetes</taxon>
        <taxon>Diversisporales</taxon>
        <taxon>Gigasporaceae</taxon>
        <taxon>Dentiscutata</taxon>
    </lineage>
</organism>
<dbReference type="GO" id="GO:0000287">
    <property type="term" value="F:magnesium ion binding"/>
    <property type="evidence" value="ECO:0007669"/>
    <property type="project" value="UniProtKB-UniRule"/>
</dbReference>
<feature type="binding site" evidence="17">
    <location>
        <position position="1001"/>
    </location>
    <ligand>
        <name>Mg(2+)</name>
        <dbReference type="ChEBI" id="CHEBI:18420"/>
    </ligand>
</feature>
<dbReference type="GO" id="GO:0045332">
    <property type="term" value="P:phospholipid translocation"/>
    <property type="evidence" value="ECO:0007669"/>
    <property type="project" value="TreeGrafter"/>
</dbReference>
<evidence type="ECO:0000256" key="9">
    <source>
        <dbReference type="ARBA" id="ARBA00022842"/>
    </source>
</evidence>
<dbReference type="SFLD" id="SFLDG00002">
    <property type="entry name" value="C1.7:_P-type_atpase_like"/>
    <property type="match status" value="1"/>
</dbReference>
<feature type="binding site" evidence="16">
    <location>
        <position position="451"/>
    </location>
    <ligand>
        <name>ATP</name>
        <dbReference type="ChEBI" id="CHEBI:30616"/>
    </ligand>
</feature>
<dbReference type="Pfam" id="PF13246">
    <property type="entry name" value="Cation_ATPase"/>
    <property type="match status" value="1"/>
</dbReference>
<feature type="domain" description="P-type ATPase N-terminal" evidence="21">
    <location>
        <begin position="44"/>
        <end position="103"/>
    </location>
</feature>
<dbReference type="Pfam" id="PF00122">
    <property type="entry name" value="E1-E2_ATPase"/>
    <property type="match status" value="1"/>
</dbReference>
<evidence type="ECO:0000256" key="13">
    <source>
        <dbReference type="ARBA" id="ARBA00034036"/>
    </source>
</evidence>
<feature type="binding site" evidence="16">
    <location>
        <position position="693"/>
    </location>
    <ligand>
        <name>ATP</name>
        <dbReference type="ChEBI" id="CHEBI:30616"/>
    </ligand>
</feature>
<dbReference type="InterPro" id="IPR023214">
    <property type="entry name" value="HAD_sf"/>
</dbReference>
<feature type="transmembrane region" description="Helical" evidence="18">
    <location>
        <begin position="1218"/>
        <end position="1236"/>
    </location>
</feature>
<dbReference type="InterPro" id="IPR008250">
    <property type="entry name" value="ATPase_P-typ_transduc_dom_A_sf"/>
</dbReference>
<keyword evidence="8 16" id="KW-0067">ATP-binding</keyword>
<feature type="transmembrane region" description="Helical" evidence="18">
    <location>
        <begin position="1176"/>
        <end position="1197"/>
    </location>
</feature>
<dbReference type="PROSITE" id="PS00154">
    <property type="entry name" value="ATPASE_E1_E2"/>
    <property type="match status" value="1"/>
</dbReference>
<evidence type="ECO:0000256" key="19">
    <source>
        <dbReference type="SAM" id="MobiDB-lite"/>
    </source>
</evidence>
<feature type="transmembrane region" description="Helical" evidence="18">
    <location>
        <begin position="325"/>
        <end position="350"/>
    </location>
</feature>
<dbReference type="SFLD" id="SFLDF00027">
    <property type="entry name" value="p-type_atpase"/>
    <property type="match status" value="1"/>
</dbReference>
<evidence type="ECO:0000256" key="1">
    <source>
        <dbReference type="ARBA" id="ARBA00004127"/>
    </source>
</evidence>
<feature type="transmembrane region" description="Helical" evidence="18">
    <location>
        <begin position="78"/>
        <end position="95"/>
    </location>
</feature>
<evidence type="ECO:0000256" key="8">
    <source>
        <dbReference type="ARBA" id="ARBA00022840"/>
    </source>
</evidence>
<feature type="binding site" evidence="17">
    <location>
        <position position="1005"/>
    </location>
    <ligand>
        <name>Mg(2+)</name>
        <dbReference type="ChEBI" id="CHEBI:18420"/>
    </ligand>
</feature>
<dbReference type="SFLD" id="SFLDS00003">
    <property type="entry name" value="Haloacid_Dehalogenase"/>
    <property type="match status" value="1"/>
</dbReference>
<feature type="transmembrane region" description="Helical" evidence="18">
    <location>
        <begin position="1062"/>
        <end position="1082"/>
    </location>
</feature>
<evidence type="ECO:0000256" key="14">
    <source>
        <dbReference type="ARBA" id="ARBA00049128"/>
    </source>
</evidence>
<evidence type="ECO:0000313" key="23">
    <source>
        <dbReference type="EMBL" id="CAG8585230.1"/>
    </source>
</evidence>
<evidence type="ECO:0000256" key="4">
    <source>
        <dbReference type="ARBA" id="ARBA00022553"/>
    </source>
</evidence>
<comment type="similarity">
    <text evidence="2 18">Belongs to the cation transport ATPase (P-type) (TC 3.A.3) family. Type IV subfamily.</text>
</comment>
<evidence type="ECO:0000256" key="10">
    <source>
        <dbReference type="ARBA" id="ARBA00022967"/>
    </source>
</evidence>
<dbReference type="EC" id="7.6.2.1" evidence="18"/>
<feature type="binding site" evidence="16">
    <location>
        <position position="450"/>
    </location>
    <ligand>
        <name>ATP</name>
        <dbReference type="ChEBI" id="CHEBI:30616"/>
    </ligand>
</feature>
<feature type="active site" description="4-aspartylphosphate intermediate" evidence="15">
    <location>
        <position position="450"/>
    </location>
</feature>
<dbReference type="InterPro" id="IPR032630">
    <property type="entry name" value="P_typ_ATPase_c"/>
</dbReference>
<keyword evidence="5 18" id="KW-0812">Transmembrane</keyword>
<dbReference type="NCBIfam" id="TIGR01494">
    <property type="entry name" value="ATPase_P-type"/>
    <property type="match status" value="1"/>
</dbReference>
<dbReference type="GO" id="GO:0012505">
    <property type="term" value="C:endomembrane system"/>
    <property type="evidence" value="ECO:0007669"/>
    <property type="project" value="UniProtKB-SubCell"/>
</dbReference>
<evidence type="ECO:0000256" key="7">
    <source>
        <dbReference type="ARBA" id="ARBA00022741"/>
    </source>
</evidence>
<feature type="binding site" evidence="16">
    <location>
        <position position="975"/>
    </location>
    <ligand>
        <name>ATP</name>
        <dbReference type="ChEBI" id="CHEBI:30616"/>
    </ligand>
</feature>
<dbReference type="InterPro" id="IPR023299">
    <property type="entry name" value="ATPase_P-typ_cyto_dom_N"/>
</dbReference>
<evidence type="ECO:0000256" key="15">
    <source>
        <dbReference type="PIRSR" id="PIRSR606539-1"/>
    </source>
</evidence>
<dbReference type="Proteomes" id="UP000789405">
    <property type="component" value="Unassembled WGS sequence"/>
</dbReference>
<dbReference type="InterPro" id="IPR059000">
    <property type="entry name" value="ATPase_P-type_domA"/>
</dbReference>
<evidence type="ECO:0000259" key="22">
    <source>
        <dbReference type="Pfam" id="PF16212"/>
    </source>
</evidence>
<keyword evidence="7 16" id="KW-0547">Nucleotide-binding</keyword>
<dbReference type="InterPro" id="IPR044492">
    <property type="entry name" value="P_typ_ATPase_HD_dom"/>
</dbReference>
<feature type="domain" description="P-type ATPase A" evidence="20">
    <location>
        <begin position="148"/>
        <end position="183"/>
    </location>
</feature>
<dbReference type="Pfam" id="PF16209">
    <property type="entry name" value="PhoLip_ATPase_N"/>
    <property type="match status" value="1"/>
</dbReference>
<feature type="region of interest" description="Disordered" evidence="19">
    <location>
        <begin position="1"/>
        <end position="46"/>
    </location>
</feature>
<feature type="compositionally biased region" description="Polar residues" evidence="19">
    <location>
        <begin position="1"/>
        <end position="12"/>
    </location>
</feature>
<dbReference type="InterPro" id="IPR006539">
    <property type="entry name" value="P-type_ATPase_IV"/>
</dbReference>
<feature type="transmembrane region" description="Helical" evidence="18">
    <location>
        <begin position="1135"/>
        <end position="1156"/>
    </location>
</feature>
<evidence type="ECO:0000256" key="17">
    <source>
        <dbReference type="PIRSR" id="PIRSR606539-3"/>
    </source>
</evidence>
<keyword evidence="9 17" id="KW-0460">Magnesium</keyword>